<dbReference type="EMBL" id="JAENIL010000049">
    <property type="protein sequence ID" value="MBK1879481.1"/>
    <property type="molecule type" value="Genomic_DNA"/>
</dbReference>
<gene>
    <name evidence="6 8" type="primary">rnpA</name>
    <name evidence="8" type="ORF">JIN87_21530</name>
</gene>
<dbReference type="Gene3D" id="3.30.230.10">
    <property type="match status" value="1"/>
</dbReference>
<dbReference type="AlphaFoldDB" id="A0A934S2K2"/>
<name>A0A934S2K2_9BACT</name>
<reference evidence="8" key="1">
    <citation type="submission" date="2021-01" db="EMBL/GenBank/DDBJ databases">
        <title>Modified the classification status of verrucomicrobia.</title>
        <authorList>
            <person name="Feng X."/>
        </authorList>
    </citation>
    <scope>NUCLEOTIDE SEQUENCE</scope>
    <source>
        <strain evidence="8">KCTC 13126</strain>
    </source>
</reference>
<dbReference type="PANTHER" id="PTHR33992:SF1">
    <property type="entry name" value="RIBONUCLEASE P PROTEIN COMPONENT"/>
    <property type="match status" value="1"/>
</dbReference>
<accession>A0A934S2K2</accession>
<dbReference type="EC" id="3.1.26.5" evidence="6 7"/>
<evidence type="ECO:0000256" key="7">
    <source>
        <dbReference type="NCBIfam" id="TIGR00188"/>
    </source>
</evidence>
<dbReference type="RefSeq" id="WP_200357694.1">
    <property type="nucleotide sequence ID" value="NZ_JAENIL010000049.1"/>
</dbReference>
<evidence type="ECO:0000256" key="5">
    <source>
        <dbReference type="ARBA" id="ARBA00022884"/>
    </source>
</evidence>
<dbReference type="HAMAP" id="MF_00227">
    <property type="entry name" value="RNase_P"/>
    <property type="match status" value="1"/>
</dbReference>
<dbReference type="GO" id="GO:0001682">
    <property type="term" value="P:tRNA 5'-leader removal"/>
    <property type="evidence" value="ECO:0007669"/>
    <property type="project" value="UniProtKB-UniRule"/>
</dbReference>
<comment type="catalytic activity">
    <reaction evidence="6">
        <text>Endonucleolytic cleavage of RNA, removing 5'-extranucleotides from tRNA precursor.</text>
        <dbReference type="EC" id="3.1.26.5"/>
    </reaction>
</comment>
<dbReference type="NCBIfam" id="TIGR00188">
    <property type="entry name" value="rnpA"/>
    <property type="match status" value="1"/>
</dbReference>
<evidence type="ECO:0000256" key="2">
    <source>
        <dbReference type="ARBA" id="ARBA00022722"/>
    </source>
</evidence>
<keyword evidence="3 6" id="KW-0255">Endonuclease</keyword>
<evidence type="ECO:0000256" key="6">
    <source>
        <dbReference type="HAMAP-Rule" id="MF_00227"/>
    </source>
</evidence>
<dbReference type="InterPro" id="IPR000100">
    <property type="entry name" value="RNase_P"/>
</dbReference>
<comment type="function">
    <text evidence="6">RNaseP catalyzes the removal of the 5'-leader sequence from pre-tRNA to produce the mature 5'-terminus. It can also cleave other RNA substrates such as 4.5S RNA. The protein component plays an auxiliary but essential role in vivo by binding to the 5'-leader sequence and broadening the substrate specificity of the ribozyme.</text>
</comment>
<protein>
    <recommendedName>
        <fullName evidence="6 7">Ribonuclease P protein component</fullName>
        <shortName evidence="6">RNase P protein</shortName>
        <shortName evidence="6">RNaseP protein</shortName>
        <ecNumber evidence="6 7">3.1.26.5</ecNumber>
    </recommendedName>
    <alternativeName>
        <fullName evidence="6">Protein C5</fullName>
    </alternativeName>
</protein>
<dbReference type="InterPro" id="IPR014721">
    <property type="entry name" value="Ribsml_uS5_D2-typ_fold_subgr"/>
</dbReference>
<organism evidence="8 9">
    <name type="scientific">Pelagicoccus mobilis</name>
    <dbReference type="NCBI Taxonomy" id="415221"/>
    <lineage>
        <taxon>Bacteria</taxon>
        <taxon>Pseudomonadati</taxon>
        <taxon>Verrucomicrobiota</taxon>
        <taxon>Opitutia</taxon>
        <taxon>Puniceicoccales</taxon>
        <taxon>Pelagicoccaceae</taxon>
        <taxon>Pelagicoccus</taxon>
    </lineage>
</organism>
<evidence type="ECO:0000256" key="4">
    <source>
        <dbReference type="ARBA" id="ARBA00022801"/>
    </source>
</evidence>
<evidence type="ECO:0000256" key="3">
    <source>
        <dbReference type="ARBA" id="ARBA00022759"/>
    </source>
</evidence>
<comment type="subunit">
    <text evidence="6">Consists of a catalytic RNA component (M1 or rnpB) and a protein subunit.</text>
</comment>
<dbReference type="GO" id="GO:0000049">
    <property type="term" value="F:tRNA binding"/>
    <property type="evidence" value="ECO:0007669"/>
    <property type="project" value="UniProtKB-UniRule"/>
</dbReference>
<dbReference type="PANTHER" id="PTHR33992">
    <property type="entry name" value="RIBONUCLEASE P PROTEIN COMPONENT"/>
    <property type="match status" value="1"/>
</dbReference>
<proteinExistence type="inferred from homology"/>
<dbReference type="SUPFAM" id="SSF54211">
    <property type="entry name" value="Ribosomal protein S5 domain 2-like"/>
    <property type="match status" value="1"/>
</dbReference>
<dbReference type="Proteomes" id="UP000617628">
    <property type="component" value="Unassembled WGS sequence"/>
</dbReference>
<keyword evidence="9" id="KW-1185">Reference proteome</keyword>
<comment type="caution">
    <text evidence="8">The sequence shown here is derived from an EMBL/GenBank/DDBJ whole genome shotgun (WGS) entry which is preliminary data.</text>
</comment>
<keyword evidence="5 6" id="KW-0694">RNA-binding</keyword>
<comment type="similarity">
    <text evidence="6">Belongs to the RnpA family.</text>
</comment>
<sequence>MVRRYKLRPVSRLRRNADFLQIRSLGKPYRCQYFALFSRIRASEGADVLCPRIGISAARRVGNAVVRNKIKRRFRELFRLHQHELKDHADIVLSLRQPAGRASYEELEQRFLHALKYKRLLKRNEDSEERSQAQVEE</sequence>
<evidence type="ECO:0000256" key="1">
    <source>
        <dbReference type="ARBA" id="ARBA00022694"/>
    </source>
</evidence>
<dbReference type="InterPro" id="IPR020568">
    <property type="entry name" value="Ribosomal_Su5_D2-typ_SF"/>
</dbReference>
<keyword evidence="4 6" id="KW-0378">Hydrolase</keyword>
<keyword evidence="2 6" id="KW-0540">Nuclease</keyword>
<keyword evidence="1 6" id="KW-0819">tRNA processing</keyword>
<evidence type="ECO:0000313" key="9">
    <source>
        <dbReference type="Proteomes" id="UP000617628"/>
    </source>
</evidence>
<dbReference type="GO" id="GO:0042781">
    <property type="term" value="F:3'-tRNA processing endoribonuclease activity"/>
    <property type="evidence" value="ECO:0007669"/>
    <property type="project" value="TreeGrafter"/>
</dbReference>
<evidence type="ECO:0000313" key="8">
    <source>
        <dbReference type="EMBL" id="MBK1879481.1"/>
    </source>
</evidence>
<dbReference type="Pfam" id="PF00825">
    <property type="entry name" value="Ribonuclease_P"/>
    <property type="match status" value="1"/>
</dbReference>
<dbReference type="GO" id="GO:0030677">
    <property type="term" value="C:ribonuclease P complex"/>
    <property type="evidence" value="ECO:0007669"/>
    <property type="project" value="TreeGrafter"/>
</dbReference>
<dbReference type="GO" id="GO:0004526">
    <property type="term" value="F:ribonuclease P activity"/>
    <property type="evidence" value="ECO:0007669"/>
    <property type="project" value="UniProtKB-UniRule"/>
</dbReference>